<dbReference type="OrthoDB" id="4404538at2"/>
<reference evidence="1 2" key="1">
    <citation type="submission" date="2018-06" db="EMBL/GenBank/DDBJ databases">
        <title>Paenibacillus montanisoli sp. nov., isolated from mountain area soil.</title>
        <authorList>
            <person name="Wu M."/>
        </authorList>
    </citation>
    <scope>NUCLEOTIDE SEQUENCE [LARGE SCALE GENOMIC DNA]</scope>
    <source>
        <strain evidence="1 2">RA17</strain>
    </source>
</reference>
<dbReference type="EMBL" id="QLUW01000001">
    <property type="protein sequence ID" value="RAP77707.1"/>
    <property type="molecule type" value="Genomic_DNA"/>
</dbReference>
<protein>
    <submittedName>
        <fullName evidence="1">DUF2199 domain-containing protein</fullName>
    </submittedName>
</protein>
<comment type="caution">
    <text evidence="1">The sequence shown here is derived from an EMBL/GenBank/DDBJ whole genome shotgun (WGS) entry which is preliminary data.</text>
</comment>
<dbReference type="AlphaFoldDB" id="A0A328U4D7"/>
<dbReference type="InterPro" id="IPR018697">
    <property type="entry name" value="DUF2199"/>
</dbReference>
<evidence type="ECO:0000313" key="1">
    <source>
        <dbReference type="EMBL" id="RAP77707.1"/>
    </source>
</evidence>
<gene>
    <name evidence="1" type="ORF">DL346_04380</name>
</gene>
<name>A0A328U4D7_9BACL</name>
<sequence>MNSKIGFVCSCCGEFHEELPMSYGSTAPYYWHGIDHEERNEDSELTSDQCVIKGEYFFIRGCIEIPVYEEDAPFIWDVWVSLSEENFLRTCEFWEEEGREAKLEPMFGWLSTSLPCYPETLNLRTMVHTREVGTRPYIELELSEHPLAIEQAEGIRMARIQDIAELICRMNNGEREHNGKQATD</sequence>
<evidence type="ECO:0000313" key="2">
    <source>
        <dbReference type="Proteomes" id="UP000249260"/>
    </source>
</evidence>
<dbReference type="RefSeq" id="WP_112880830.1">
    <property type="nucleotide sequence ID" value="NZ_QLUW01000001.1"/>
</dbReference>
<dbReference type="Pfam" id="PF09965">
    <property type="entry name" value="DUF2199"/>
    <property type="match status" value="1"/>
</dbReference>
<organism evidence="1 2">
    <name type="scientific">Paenibacillus montanisoli</name>
    <dbReference type="NCBI Taxonomy" id="2081970"/>
    <lineage>
        <taxon>Bacteria</taxon>
        <taxon>Bacillati</taxon>
        <taxon>Bacillota</taxon>
        <taxon>Bacilli</taxon>
        <taxon>Bacillales</taxon>
        <taxon>Paenibacillaceae</taxon>
        <taxon>Paenibacillus</taxon>
    </lineage>
</organism>
<keyword evidence="2" id="KW-1185">Reference proteome</keyword>
<dbReference type="Proteomes" id="UP000249260">
    <property type="component" value="Unassembled WGS sequence"/>
</dbReference>
<proteinExistence type="predicted"/>
<accession>A0A328U4D7</accession>